<keyword evidence="6 7" id="KW-0472">Membrane</keyword>
<keyword evidence="3 9" id="KW-0808">Transferase</keyword>
<dbReference type="GO" id="GO:0016020">
    <property type="term" value="C:membrane"/>
    <property type="evidence" value="ECO:0007669"/>
    <property type="project" value="UniProtKB-SubCell"/>
</dbReference>
<feature type="domain" description="Bacterial sugar transferase" evidence="8">
    <location>
        <begin position="285"/>
        <end position="473"/>
    </location>
</feature>
<evidence type="ECO:0000313" key="11">
    <source>
        <dbReference type="Proteomes" id="UP000053171"/>
    </source>
</evidence>
<organism evidence="9 11">
    <name type="scientific">Rothia kristinae</name>
    <dbReference type="NCBI Taxonomy" id="37923"/>
    <lineage>
        <taxon>Bacteria</taxon>
        <taxon>Bacillati</taxon>
        <taxon>Actinomycetota</taxon>
        <taxon>Actinomycetes</taxon>
        <taxon>Micrococcales</taxon>
        <taxon>Micrococcaceae</taxon>
        <taxon>Rothia</taxon>
    </lineage>
</organism>
<evidence type="ECO:0000256" key="5">
    <source>
        <dbReference type="ARBA" id="ARBA00022989"/>
    </source>
</evidence>
<feature type="transmembrane region" description="Helical" evidence="7">
    <location>
        <begin position="108"/>
        <end position="130"/>
    </location>
</feature>
<accession>A0A0Q2YV56</accession>
<keyword evidence="5 7" id="KW-1133">Transmembrane helix</keyword>
<feature type="transmembrane region" description="Helical" evidence="7">
    <location>
        <begin position="46"/>
        <end position="64"/>
    </location>
</feature>
<evidence type="ECO:0000256" key="4">
    <source>
        <dbReference type="ARBA" id="ARBA00022692"/>
    </source>
</evidence>
<keyword evidence="4 7" id="KW-0812">Transmembrane</keyword>
<reference evidence="9" key="1">
    <citation type="submission" date="2016-04" db="EMBL/GenBank/DDBJ databases">
        <authorList>
            <person name="Evans L.H."/>
            <person name="Alamgir A."/>
            <person name="Owens N."/>
            <person name="Weber N.D."/>
            <person name="Virtaneva K."/>
            <person name="Barbian K."/>
            <person name="Babar A."/>
            <person name="Rosenke K."/>
        </authorList>
    </citation>
    <scope>NUCLEOTIDE SEQUENCE [LARGE SCALE GENOMIC DNA]</scope>
    <source>
        <strain evidence="9">RUTW2-3</strain>
    </source>
</reference>
<dbReference type="NCBIfam" id="TIGR03025">
    <property type="entry name" value="EPS_sugtrans"/>
    <property type="match status" value="1"/>
</dbReference>
<dbReference type="PATRIC" id="fig|37923.10.peg.870"/>
<dbReference type="InterPro" id="IPR003362">
    <property type="entry name" value="Bact_transf"/>
</dbReference>
<dbReference type="PANTHER" id="PTHR30576">
    <property type="entry name" value="COLANIC BIOSYNTHESIS UDP-GLUCOSE LIPID CARRIER TRANSFERASE"/>
    <property type="match status" value="1"/>
</dbReference>
<evidence type="ECO:0000256" key="7">
    <source>
        <dbReference type="SAM" id="Phobius"/>
    </source>
</evidence>
<proteinExistence type="inferred from homology"/>
<dbReference type="PANTHER" id="PTHR30576:SF10">
    <property type="entry name" value="SLL5057 PROTEIN"/>
    <property type="match status" value="1"/>
</dbReference>
<feature type="transmembrane region" description="Helical" evidence="7">
    <location>
        <begin position="85"/>
        <end position="102"/>
    </location>
</feature>
<name>A0A0Q2YV56_9MICC</name>
<evidence type="ECO:0000313" key="12">
    <source>
        <dbReference type="Proteomes" id="UP000594975"/>
    </source>
</evidence>
<dbReference type="AlphaFoldDB" id="A0A0Q2YV56"/>
<comment type="subcellular location">
    <subcellularLocation>
        <location evidence="1">Membrane</location>
        <topology evidence="1">Multi-pass membrane protein</topology>
    </subcellularLocation>
</comment>
<evidence type="ECO:0000256" key="1">
    <source>
        <dbReference type="ARBA" id="ARBA00004141"/>
    </source>
</evidence>
<evidence type="ECO:0000313" key="10">
    <source>
        <dbReference type="EMBL" id="QPT54704.1"/>
    </source>
</evidence>
<reference evidence="9 11" key="3">
    <citation type="submission" date="2016-06" db="EMBL/GenBank/DDBJ databases">
        <title>Identification of putative biosynthetic pathways for the production of bioactive secondary metabolites by the marine actinomycete Kocuria kristinae RUTW2-3.</title>
        <authorList>
            <person name="Waterworth S.C."/>
            <person name="Walmsley T.A."/>
            <person name="Matongo T."/>
            <person name="Davies-Coleman M.T."/>
            <person name="Dorrington R.A."/>
        </authorList>
    </citation>
    <scope>NUCLEOTIDE SEQUENCE [LARGE SCALE GENOMIC DNA]</scope>
    <source>
        <strain evidence="11">RuSp02-3</strain>
        <strain evidence="9">RUTW2-3</strain>
    </source>
</reference>
<dbReference type="Proteomes" id="UP000594975">
    <property type="component" value="Chromosome"/>
</dbReference>
<gene>
    <name evidence="9" type="ORF">AN277_0200785</name>
    <name evidence="10" type="ORF">I6G21_06845</name>
</gene>
<dbReference type="Pfam" id="PF13727">
    <property type="entry name" value="CoA_binding_3"/>
    <property type="match status" value="1"/>
</dbReference>
<evidence type="ECO:0000313" key="9">
    <source>
        <dbReference type="EMBL" id="OAX53015.1"/>
    </source>
</evidence>
<protein>
    <submittedName>
        <fullName evidence="9">Polyprenyl glycosylphosphotransferase</fullName>
    </submittedName>
    <submittedName>
        <fullName evidence="10">Sugar transferase</fullName>
    </submittedName>
</protein>
<sequence length="479" mass="52508">MSWHRKAERLLSVTDLLVLIAAVAGAQLLRFGLARTRLLDGAGAETISYTLFSALLVLVWWAALGVGGARQAKILGAGSEEYRRVVRISLWLFAALAVLAYISRTDLARGYVILAAPLGIALLLLSRWMFRVALVAWRRRGRARIKTLLIGDLPSIGHLDRRLVEASNYGYTPVGAYPAGHELPERGLLPGTDLPLLGTDPEPEAVMAVVRERGADVVAISSGHLLTPRQLRRLGWMLAQEHVGLAMAPALTDIAGPRLQMQPLNGIPLVHVHTPRMGGGTAAVKRGMDVVLSALGLLVLAPVFLLLGLLIKADSPGGPVFFHQERIGREGRPFRMHKFRSMVPDADRLRQQLAREGAGNEVLFKMADDPRITRVGKVMRKLSLDELPQLWNVLVGEMSLVGPRPPLPEEVAAYEQDMYRRLMVKPGITGLWQVGGRSDLSWEESVRLDLYYVENWSVTGDLLILARTVKAVFAGAGAY</sequence>
<dbReference type="EMBL" id="LJBJ02000001">
    <property type="protein sequence ID" value="OAX53015.1"/>
    <property type="molecule type" value="Genomic_DNA"/>
</dbReference>
<reference evidence="11" key="2">
    <citation type="submission" date="2016-04" db="EMBL/GenBank/DDBJ databases">
        <authorList>
            <person name="Waterworth S."/>
            <person name="Matcher G."/>
        </authorList>
    </citation>
    <scope>NUCLEOTIDE SEQUENCE [LARGE SCALE GENOMIC DNA]</scope>
    <source>
        <strain evidence="11">RuSp02-3</strain>
    </source>
</reference>
<dbReference type="EMBL" id="CP065738">
    <property type="protein sequence ID" value="QPT54704.1"/>
    <property type="molecule type" value="Genomic_DNA"/>
</dbReference>
<dbReference type="Proteomes" id="UP000053171">
    <property type="component" value="Unassembled WGS sequence"/>
</dbReference>
<evidence type="ECO:0000256" key="3">
    <source>
        <dbReference type="ARBA" id="ARBA00022679"/>
    </source>
</evidence>
<dbReference type="Pfam" id="PF02397">
    <property type="entry name" value="Bac_transf"/>
    <property type="match status" value="1"/>
</dbReference>
<evidence type="ECO:0000256" key="6">
    <source>
        <dbReference type="ARBA" id="ARBA00023136"/>
    </source>
</evidence>
<evidence type="ECO:0000256" key="2">
    <source>
        <dbReference type="ARBA" id="ARBA00006464"/>
    </source>
</evidence>
<comment type="similarity">
    <text evidence="2">Belongs to the bacterial sugar transferase family.</text>
</comment>
<reference evidence="10 12" key="4">
    <citation type="submission" date="2020-12" db="EMBL/GenBank/DDBJ databases">
        <title>FDA dAtabase for Regulatory Grade micrObial Sequences (FDA-ARGOS): Supporting development and validation of Infectious Disease Dx tests.</title>
        <authorList>
            <person name="Sproer C."/>
            <person name="Gronow S."/>
            <person name="Severitt S."/>
            <person name="Schroder I."/>
            <person name="Tallon L."/>
            <person name="Sadzewicz L."/>
            <person name="Zhao X."/>
            <person name="Boylan J."/>
            <person name="Ott S."/>
            <person name="Bowen H."/>
            <person name="Vavikolanu K."/>
            <person name="Mehta A."/>
            <person name="Aluvathingal J."/>
            <person name="Nadendla S."/>
            <person name="Lowell S."/>
            <person name="Myers T."/>
            <person name="Yan Y."/>
            <person name="Sichtig H."/>
        </authorList>
    </citation>
    <scope>NUCLEOTIDE SEQUENCE [LARGE SCALE GENOMIC DNA]</scope>
    <source>
        <strain evidence="10 12">FDAARGOS_864</strain>
    </source>
</reference>
<keyword evidence="11" id="KW-1185">Reference proteome</keyword>
<feature type="transmembrane region" description="Helical" evidence="7">
    <location>
        <begin position="290"/>
        <end position="311"/>
    </location>
</feature>
<dbReference type="InterPro" id="IPR017475">
    <property type="entry name" value="EPS_sugar_tfrase"/>
</dbReference>
<dbReference type="GO" id="GO:0016780">
    <property type="term" value="F:phosphotransferase activity, for other substituted phosphate groups"/>
    <property type="evidence" value="ECO:0007669"/>
    <property type="project" value="TreeGrafter"/>
</dbReference>
<dbReference type="KEGG" id="rkr:I6G21_06845"/>
<evidence type="ECO:0000259" key="8">
    <source>
        <dbReference type="Pfam" id="PF02397"/>
    </source>
</evidence>